<feature type="compositionally biased region" description="Low complexity" evidence="5">
    <location>
        <begin position="316"/>
        <end position="326"/>
    </location>
</feature>
<evidence type="ECO:0000259" key="6">
    <source>
        <dbReference type="PROSITE" id="PS50103"/>
    </source>
</evidence>
<dbReference type="PROSITE" id="PS50103">
    <property type="entry name" value="ZF_C3H1"/>
    <property type="match status" value="2"/>
</dbReference>
<evidence type="ECO:0000256" key="3">
    <source>
        <dbReference type="ARBA" id="ARBA00022833"/>
    </source>
</evidence>
<evidence type="ECO:0000256" key="1">
    <source>
        <dbReference type="ARBA" id="ARBA00022723"/>
    </source>
</evidence>
<feature type="compositionally biased region" description="Low complexity" evidence="5">
    <location>
        <begin position="458"/>
        <end position="478"/>
    </location>
</feature>
<dbReference type="InterPro" id="IPR000571">
    <property type="entry name" value="Znf_CCCH"/>
</dbReference>
<feature type="compositionally biased region" description="Basic residues" evidence="5">
    <location>
        <begin position="176"/>
        <end position="194"/>
    </location>
</feature>
<keyword evidence="1 4" id="KW-0479">Metal-binding</keyword>
<feature type="domain" description="C3H1-type" evidence="6">
    <location>
        <begin position="230"/>
        <end position="251"/>
    </location>
</feature>
<keyword evidence="3 4" id="KW-0862">Zinc</keyword>
<feature type="compositionally biased region" description="Low complexity" evidence="5">
    <location>
        <begin position="43"/>
        <end position="53"/>
    </location>
</feature>
<name>A0A0G4HP64_9ALVE</name>
<accession>A0A0G4HP64</accession>
<feature type="region of interest" description="Disordered" evidence="5">
    <location>
        <begin position="299"/>
        <end position="418"/>
    </location>
</feature>
<feature type="region of interest" description="Disordered" evidence="5">
    <location>
        <begin position="1"/>
        <end position="194"/>
    </location>
</feature>
<reference evidence="7" key="1">
    <citation type="submission" date="2014-11" db="EMBL/GenBank/DDBJ databases">
        <authorList>
            <person name="Otto D Thomas"/>
            <person name="Naeem Raeece"/>
        </authorList>
    </citation>
    <scope>NUCLEOTIDE SEQUENCE</scope>
</reference>
<dbReference type="InterPro" id="IPR041686">
    <property type="entry name" value="Znf-CCCH_3"/>
</dbReference>
<dbReference type="VEuPathDB" id="CryptoDB:Cvel_7715"/>
<organism evidence="7">
    <name type="scientific">Chromera velia CCMP2878</name>
    <dbReference type="NCBI Taxonomy" id="1169474"/>
    <lineage>
        <taxon>Eukaryota</taxon>
        <taxon>Sar</taxon>
        <taxon>Alveolata</taxon>
        <taxon>Colpodellida</taxon>
        <taxon>Chromeraceae</taxon>
        <taxon>Chromera</taxon>
    </lineage>
</organism>
<feature type="compositionally biased region" description="Low complexity" evidence="5">
    <location>
        <begin position="161"/>
        <end position="175"/>
    </location>
</feature>
<keyword evidence="2 4" id="KW-0863">Zinc-finger</keyword>
<feature type="compositionally biased region" description="Gly residues" evidence="5">
    <location>
        <begin position="501"/>
        <end position="518"/>
    </location>
</feature>
<proteinExistence type="predicted"/>
<feature type="compositionally biased region" description="Basic and acidic residues" evidence="5">
    <location>
        <begin position="375"/>
        <end position="394"/>
    </location>
</feature>
<feature type="compositionally biased region" description="Basic and acidic residues" evidence="5">
    <location>
        <begin position="481"/>
        <end position="490"/>
    </location>
</feature>
<dbReference type="InterPro" id="IPR036855">
    <property type="entry name" value="Znf_CCCH_sf"/>
</dbReference>
<dbReference type="Pfam" id="PF15663">
    <property type="entry name" value="zf-CCCH_3"/>
    <property type="match status" value="1"/>
</dbReference>
<feature type="compositionally biased region" description="Low complexity" evidence="5">
    <location>
        <begin position="86"/>
        <end position="120"/>
    </location>
</feature>
<evidence type="ECO:0000256" key="2">
    <source>
        <dbReference type="ARBA" id="ARBA00022771"/>
    </source>
</evidence>
<feature type="domain" description="C3H1-type" evidence="6">
    <location>
        <begin position="198"/>
        <end position="226"/>
    </location>
</feature>
<evidence type="ECO:0000256" key="5">
    <source>
        <dbReference type="SAM" id="MobiDB-lite"/>
    </source>
</evidence>
<dbReference type="EMBL" id="CDMZ01003335">
    <property type="protein sequence ID" value="CEM45981.1"/>
    <property type="molecule type" value="Genomic_DNA"/>
</dbReference>
<gene>
    <name evidence="7" type="ORF">Cvel_7715</name>
</gene>
<feature type="compositionally biased region" description="Pro residues" evidence="5">
    <location>
        <begin position="54"/>
        <end position="66"/>
    </location>
</feature>
<feature type="compositionally biased region" description="Acidic residues" evidence="5">
    <location>
        <begin position="327"/>
        <end position="357"/>
    </location>
</feature>
<dbReference type="Gene3D" id="4.10.1000.10">
    <property type="entry name" value="Zinc finger, CCCH-type"/>
    <property type="match status" value="1"/>
</dbReference>
<protein>
    <recommendedName>
        <fullName evidence="6">C3H1-type domain-containing protein</fullName>
    </recommendedName>
</protein>
<dbReference type="SUPFAM" id="SSF90229">
    <property type="entry name" value="CCCH zinc finger"/>
    <property type="match status" value="1"/>
</dbReference>
<feature type="zinc finger region" description="C3H1-type" evidence="4">
    <location>
        <begin position="230"/>
        <end position="251"/>
    </location>
</feature>
<feature type="compositionally biased region" description="Acidic residues" evidence="5">
    <location>
        <begin position="365"/>
        <end position="374"/>
    </location>
</feature>
<feature type="compositionally biased region" description="Basic residues" evidence="5">
    <location>
        <begin position="142"/>
        <end position="160"/>
    </location>
</feature>
<evidence type="ECO:0000256" key="4">
    <source>
        <dbReference type="PROSITE-ProRule" id="PRU00723"/>
    </source>
</evidence>
<evidence type="ECO:0000313" key="7">
    <source>
        <dbReference type="EMBL" id="CEM45981.1"/>
    </source>
</evidence>
<sequence>MQKRGFYGNSLIASGYRPTQQGRPNPAARLPPRSNVWVNPALKQQQQQQKPTQPTNPPARPVPLPPVSLNAAPNPVRPASHPPPSSSSSSSVPSQQKPSQAPATSSVQVAPSTTTTTNPAPQAPPKFVRLGGNKLVLQGHQPKPKPKPTTHQPRHHHHHPNSSQKQPQPGVIKPPTKTHHPHHNRKALHSHTHGGKRKMTLSFCKFFSRFGRCKRGDACPHAHDKSQVTLCSFWQKGKCRNKECLYRHQMDLPRDERPPCADYQLARCFDVHCPYRHVLTSTDPTLLLPVSPLDALDLFDFPEEAGPGGGAEGGDESLVSSSSSSESESESEGGSDDEDEDERMEGDADGSDEEEGEGRETESESEKEEMELGGEAERNGIDEAEETQKEEGRGSRGQVGGTRVDDVGCSSFSSPSGCAAELNFKNVKANGEMMRDVSSSSSGSAASSSSSLLICSATAATSASSVPLSSSSSSPSAAGGMDRDRDREIEPGEGGDVEMDGGMGRGGEFFQGGGLKGR</sequence>
<dbReference type="AlphaFoldDB" id="A0A0G4HP64"/>
<feature type="zinc finger region" description="C3H1-type" evidence="4">
    <location>
        <begin position="198"/>
        <end position="226"/>
    </location>
</feature>
<feature type="region of interest" description="Disordered" evidence="5">
    <location>
        <begin position="458"/>
        <end position="518"/>
    </location>
</feature>
<dbReference type="GO" id="GO:0008270">
    <property type="term" value="F:zinc ion binding"/>
    <property type="evidence" value="ECO:0007669"/>
    <property type="project" value="UniProtKB-KW"/>
</dbReference>
<dbReference type="SMART" id="SM00356">
    <property type="entry name" value="ZnF_C3H1"/>
    <property type="match status" value="3"/>
</dbReference>